<dbReference type="InParanoid" id="A0A7N2R924"/>
<organism evidence="4 5">
    <name type="scientific">Quercus lobata</name>
    <name type="common">Valley oak</name>
    <dbReference type="NCBI Taxonomy" id="97700"/>
    <lineage>
        <taxon>Eukaryota</taxon>
        <taxon>Viridiplantae</taxon>
        <taxon>Streptophyta</taxon>
        <taxon>Embryophyta</taxon>
        <taxon>Tracheophyta</taxon>
        <taxon>Spermatophyta</taxon>
        <taxon>Magnoliopsida</taxon>
        <taxon>eudicotyledons</taxon>
        <taxon>Gunneridae</taxon>
        <taxon>Pentapetalae</taxon>
        <taxon>rosids</taxon>
        <taxon>fabids</taxon>
        <taxon>Fagales</taxon>
        <taxon>Fagaceae</taxon>
        <taxon>Quercus</taxon>
    </lineage>
</organism>
<feature type="domain" description="TOD1/MUCI70 glycosyltransferase-like" evidence="3">
    <location>
        <begin position="421"/>
        <end position="591"/>
    </location>
</feature>
<dbReference type="FunCoup" id="A0A7N2R924">
    <property type="interactions" value="403"/>
</dbReference>
<keyword evidence="5" id="KW-1185">Reference proteome</keyword>
<feature type="region of interest" description="Disordered" evidence="1">
    <location>
        <begin position="591"/>
        <end position="681"/>
    </location>
</feature>
<evidence type="ECO:0000259" key="3">
    <source>
        <dbReference type="Pfam" id="PF04765"/>
    </source>
</evidence>
<dbReference type="Proteomes" id="UP000594261">
    <property type="component" value="Chromosome 8"/>
</dbReference>
<dbReference type="Gramene" id="QL08p021825:mrna">
    <property type="protein sequence ID" value="QL08p021825:mrna"/>
    <property type="gene ID" value="QL08p021825"/>
</dbReference>
<evidence type="ECO:0000313" key="4">
    <source>
        <dbReference type="EnsemblPlants" id="QL08p021825:mrna"/>
    </source>
</evidence>
<dbReference type="PANTHER" id="PTHR12956:SF61">
    <property type="entry name" value="TRNA (MET) CYTIDINE ACETYLTRANSFERASE-RELATED"/>
    <property type="match status" value="1"/>
</dbReference>
<name>A0A7N2R924_QUELO</name>
<dbReference type="PANTHER" id="PTHR12956">
    <property type="entry name" value="ALKALINE CERAMIDASE-RELATED"/>
    <property type="match status" value="1"/>
</dbReference>
<evidence type="ECO:0000313" key="5">
    <source>
        <dbReference type="Proteomes" id="UP000594261"/>
    </source>
</evidence>
<keyword evidence="2" id="KW-1133">Transmembrane helix</keyword>
<feature type="region of interest" description="Disordered" evidence="1">
    <location>
        <begin position="116"/>
        <end position="142"/>
    </location>
</feature>
<dbReference type="OMA" id="HEMDQFH"/>
<protein>
    <recommendedName>
        <fullName evidence="3">TOD1/MUCI70 glycosyltransferase-like domain-containing protein</fullName>
    </recommendedName>
</protein>
<feature type="transmembrane region" description="Helical" evidence="2">
    <location>
        <begin position="65"/>
        <end position="85"/>
    </location>
</feature>
<reference evidence="4 5" key="1">
    <citation type="journal article" date="2016" name="G3 (Bethesda)">
        <title>First Draft Assembly and Annotation of the Genome of a California Endemic Oak Quercus lobata Nee (Fagaceae).</title>
        <authorList>
            <person name="Sork V.L."/>
            <person name="Fitz-Gibbon S.T."/>
            <person name="Puiu D."/>
            <person name="Crepeau M."/>
            <person name="Gugger P.F."/>
            <person name="Sherman R."/>
            <person name="Stevens K."/>
            <person name="Langley C.H."/>
            <person name="Pellegrini M."/>
            <person name="Salzberg S.L."/>
        </authorList>
    </citation>
    <scope>NUCLEOTIDE SEQUENCE [LARGE SCALE GENOMIC DNA]</scope>
    <source>
        <strain evidence="4 5">cv. SW786</strain>
    </source>
</reference>
<feature type="region of interest" description="Disordered" evidence="1">
    <location>
        <begin position="160"/>
        <end position="180"/>
    </location>
</feature>
<dbReference type="InterPro" id="IPR048354">
    <property type="entry name" value="TOD1_MUCI70_glycTrfase_dom"/>
</dbReference>
<dbReference type="InterPro" id="IPR006852">
    <property type="entry name" value="TOD1_MUCI70"/>
</dbReference>
<evidence type="ECO:0000256" key="2">
    <source>
        <dbReference type="SAM" id="Phobius"/>
    </source>
</evidence>
<reference evidence="4" key="2">
    <citation type="submission" date="2021-01" db="UniProtKB">
        <authorList>
            <consortium name="EnsemblPlants"/>
        </authorList>
    </citation>
    <scope>IDENTIFICATION</scope>
</reference>
<dbReference type="AlphaFoldDB" id="A0A7N2R924"/>
<proteinExistence type="predicted"/>
<dbReference type="Pfam" id="PF04765">
    <property type="entry name" value="TOD1_MUCI70"/>
    <property type="match status" value="2"/>
</dbReference>
<feature type="compositionally biased region" description="Low complexity" evidence="1">
    <location>
        <begin position="638"/>
        <end position="649"/>
    </location>
</feature>
<feature type="compositionally biased region" description="Low complexity" evidence="1">
    <location>
        <begin position="122"/>
        <end position="137"/>
    </location>
</feature>
<dbReference type="EMBL" id="LRBV02000008">
    <property type="status" value="NOT_ANNOTATED_CDS"/>
    <property type="molecule type" value="Genomic_DNA"/>
</dbReference>
<keyword evidence="2" id="KW-0812">Transmembrane</keyword>
<evidence type="ECO:0000256" key="1">
    <source>
        <dbReference type="SAM" id="MobiDB-lite"/>
    </source>
</evidence>
<dbReference type="EnsemblPlants" id="QL08p021825:mrna">
    <property type="protein sequence ID" value="QL08p021825:mrna"/>
    <property type="gene ID" value="QL08p021825"/>
</dbReference>
<feature type="compositionally biased region" description="Pro residues" evidence="1">
    <location>
        <begin position="617"/>
        <end position="637"/>
    </location>
</feature>
<feature type="domain" description="TOD1/MUCI70 glycosyltransferase-like" evidence="3">
    <location>
        <begin position="211"/>
        <end position="357"/>
    </location>
</feature>
<feature type="compositionally biased region" description="Basic residues" evidence="1">
    <location>
        <begin position="650"/>
        <end position="671"/>
    </location>
</feature>
<sequence>MTGGSLGLRTSSYGSLQQQFQNGFLQATQASPVLVRKPSKMLLSSSREKERLLPLICRYVGRRRVAMLLLVVLALLVFVFGSFTVNKESNISLHIGSMTPYRSDFPVFSNPLEVENSLGDKNSSGQNSSGGNDQSRSLSIPPPATIATLRDVIRSTPRLGHQCENFTRPPPPPPSSKKIGPRPCEVCYLPVKDAIASMPSSPSKSPVLRNLTYVHDENPIKTETHGGSDFGGYPSMKQRNESFDIKESMTVHCGFVKGSKPGDQSGFDIDEADLMELEQFHEVIVASAIFGNYDNIQQPRNISEAARKNIPFYMFIDEKTEAVMKNSSDLDSSKKFGFWRIIVVRNIPYSDPRRNGKGKRNSRMFEGIEASLLQVKLCFLDRCLIDLGLFWLLPVFSSIKLQYARVILWWPLYCSKSWGMTWSVPKLLLHRIFPNVRYSIWIDGKLQLVVDPYQILERFLWRENANIAISRHYKRYDVFVEAEANKNAGKFDNASIDYQIDFYRREENLTAYNESKLPITSDVPEGCVIVKEHIPITNLFTCLWFNEVDRFTPRDQLSFSTVRDKIMSKVSWSINMFEDCERRNFVIQDYHKGVTKPPPRPRPPPRHRPVGPVIRHPLPPRPRPVGPVIRHPPPLPRSIPVVRSPIVRSPVKKSIRRKGERRSGQKRHRKVIAGSRDNNSF</sequence>
<accession>A0A7N2R924</accession>
<keyword evidence="2" id="KW-0472">Membrane</keyword>